<protein>
    <recommendedName>
        <fullName evidence="2">non-specific serine/threonine protein kinase</fullName>
        <ecNumber evidence="2">2.7.11.1</ecNumber>
    </recommendedName>
</protein>
<dbReference type="Proteomes" id="UP000829069">
    <property type="component" value="Chromosome"/>
</dbReference>
<proteinExistence type="inferred from homology"/>
<keyword evidence="6 7" id="KW-0067">ATP-binding</keyword>
<dbReference type="EC" id="2.7.11.1" evidence="2"/>
<evidence type="ECO:0000313" key="10">
    <source>
        <dbReference type="EMBL" id="UNK47257.1"/>
    </source>
</evidence>
<comment type="similarity">
    <text evidence="1">Belongs to the protein kinase superfamily. NEK Ser/Thr protein kinase family. NIMA subfamily.</text>
</comment>
<evidence type="ECO:0000256" key="6">
    <source>
        <dbReference type="ARBA" id="ARBA00022840"/>
    </source>
</evidence>
<keyword evidence="5 10" id="KW-0418">Kinase</keyword>
<dbReference type="SMART" id="SM00220">
    <property type="entry name" value="S_TKc"/>
    <property type="match status" value="1"/>
</dbReference>
<dbReference type="Gene3D" id="3.30.200.20">
    <property type="entry name" value="Phosphorylase Kinase, domain 1"/>
    <property type="match status" value="1"/>
</dbReference>
<evidence type="ECO:0000256" key="1">
    <source>
        <dbReference type="ARBA" id="ARBA00010886"/>
    </source>
</evidence>
<dbReference type="PROSITE" id="PS00108">
    <property type="entry name" value="PROTEIN_KINASE_ST"/>
    <property type="match status" value="1"/>
</dbReference>
<dbReference type="EMBL" id="CP093326">
    <property type="protein sequence ID" value="UNK47257.1"/>
    <property type="molecule type" value="Genomic_DNA"/>
</dbReference>
<evidence type="ECO:0000256" key="8">
    <source>
        <dbReference type="SAM" id="MobiDB-lite"/>
    </source>
</evidence>
<dbReference type="PROSITE" id="PS00107">
    <property type="entry name" value="PROTEIN_KINASE_ATP"/>
    <property type="match status" value="1"/>
</dbReference>
<dbReference type="InterPro" id="IPR011009">
    <property type="entry name" value="Kinase-like_dom_sf"/>
</dbReference>
<dbReference type="InterPro" id="IPR000719">
    <property type="entry name" value="Prot_kinase_dom"/>
</dbReference>
<dbReference type="PANTHER" id="PTHR43671">
    <property type="entry name" value="SERINE/THREONINE-PROTEIN KINASE NEK"/>
    <property type="match status" value="1"/>
</dbReference>
<dbReference type="SUPFAM" id="SSF56112">
    <property type="entry name" value="Protein kinase-like (PK-like)"/>
    <property type="match status" value="1"/>
</dbReference>
<name>A0ABY3WCU2_9MICC</name>
<evidence type="ECO:0000256" key="5">
    <source>
        <dbReference type="ARBA" id="ARBA00022777"/>
    </source>
</evidence>
<dbReference type="PROSITE" id="PS50011">
    <property type="entry name" value="PROTEIN_KINASE_DOM"/>
    <property type="match status" value="1"/>
</dbReference>
<dbReference type="GO" id="GO:0004674">
    <property type="term" value="F:protein serine/threonine kinase activity"/>
    <property type="evidence" value="ECO:0007669"/>
    <property type="project" value="UniProtKB-KW"/>
</dbReference>
<keyword evidence="11" id="KW-1185">Reference proteome</keyword>
<keyword evidence="3" id="KW-0808">Transferase</keyword>
<feature type="region of interest" description="Disordered" evidence="8">
    <location>
        <begin position="278"/>
        <end position="345"/>
    </location>
</feature>
<dbReference type="Pfam" id="PF00069">
    <property type="entry name" value="Pkinase"/>
    <property type="match status" value="1"/>
</dbReference>
<dbReference type="RefSeq" id="WP_241915042.1">
    <property type="nucleotide sequence ID" value="NZ_CP093326.1"/>
</dbReference>
<evidence type="ECO:0000313" key="11">
    <source>
        <dbReference type="Proteomes" id="UP000829069"/>
    </source>
</evidence>
<organism evidence="10 11">
    <name type="scientific">Arthrobacter sulfonylureivorans</name>
    <dbReference type="NCBI Taxonomy" id="2486855"/>
    <lineage>
        <taxon>Bacteria</taxon>
        <taxon>Bacillati</taxon>
        <taxon>Actinomycetota</taxon>
        <taxon>Actinomycetes</taxon>
        <taxon>Micrococcales</taxon>
        <taxon>Micrococcaceae</taxon>
        <taxon>Arthrobacter</taxon>
    </lineage>
</organism>
<evidence type="ECO:0000256" key="3">
    <source>
        <dbReference type="ARBA" id="ARBA00022679"/>
    </source>
</evidence>
<dbReference type="Gene3D" id="1.10.510.10">
    <property type="entry name" value="Transferase(Phosphotransferase) domain 1"/>
    <property type="match status" value="1"/>
</dbReference>
<dbReference type="CDD" id="cd14014">
    <property type="entry name" value="STKc_PknB_like"/>
    <property type="match status" value="1"/>
</dbReference>
<sequence length="345" mass="36290">METILGGRYRTRELIGIGGSASVYRAVDESLGRDVAIKMFAPTTPDDDEYRRQHTETLLLATLNHPGLVTLLDAGLHTADDGATASFLVMELIEGADLRRRLRGGPLTSVETAQIGADLADALNYIHNHGVIHRDVKPANILLANGHLEDTWHHPKLSDFGIARMVEASMTTAQGATIGTANYLSPEQALGHPVTGAADVYSLALVLLECLTREKAFSGTPMEAALARLLRDPEIPDWLPARWKDLLTRMTSRNPDARPTAHEVALSLRNLAEAPLPEPSAVVSPSLGSSGAGNVAAASAASASPVAELPTAGQPSAESPAERTGGNTTGNLAIPAPPNRAPSVG</sequence>
<feature type="domain" description="Protein kinase" evidence="9">
    <location>
        <begin position="9"/>
        <end position="276"/>
    </location>
</feature>
<keyword evidence="4 7" id="KW-0547">Nucleotide-binding</keyword>
<feature type="compositionally biased region" description="Pro residues" evidence="8">
    <location>
        <begin position="335"/>
        <end position="345"/>
    </location>
</feature>
<evidence type="ECO:0000256" key="7">
    <source>
        <dbReference type="PROSITE-ProRule" id="PRU10141"/>
    </source>
</evidence>
<dbReference type="InterPro" id="IPR017441">
    <property type="entry name" value="Protein_kinase_ATP_BS"/>
</dbReference>
<feature type="compositionally biased region" description="Low complexity" evidence="8">
    <location>
        <begin position="286"/>
        <end position="304"/>
    </location>
</feature>
<reference evidence="10 11" key="1">
    <citation type="submission" date="2022-03" db="EMBL/GenBank/DDBJ databases">
        <title>Isotopic signatures of nitrous oxide derived from detoxification processes.</title>
        <authorList>
            <person name="Behrendt U."/>
            <person name="Buchen C."/>
            <person name="Well R."/>
            <person name="Ulrich A."/>
            <person name="Rohe L."/>
            <person name="Kolb S."/>
            <person name="Schloter M."/>
            <person name="Horn M.A."/>
            <person name="Augustin J."/>
        </authorList>
    </citation>
    <scope>NUCLEOTIDE SEQUENCE [LARGE SCALE GENOMIC DNA]</scope>
    <source>
        <strain evidence="10 11">S4-C24</strain>
    </source>
</reference>
<dbReference type="InterPro" id="IPR008271">
    <property type="entry name" value="Ser/Thr_kinase_AS"/>
</dbReference>
<dbReference type="InterPro" id="IPR050660">
    <property type="entry name" value="NEK_Ser/Thr_kinase"/>
</dbReference>
<accession>A0ABY3WCU2</accession>
<evidence type="ECO:0000259" key="9">
    <source>
        <dbReference type="PROSITE" id="PS50011"/>
    </source>
</evidence>
<keyword evidence="10" id="KW-0723">Serine/threonine-protein kinase</keyword>
<evidence type="ECO:0000256" key="2">
    <source>
        <dbReference type="ARBA" id="ARBA00012513"/>
    </source>
</evidence>
<dbReference type="PANTHER" id="PTHR43671:SF13">
    <property type="entry name" value="SERINE_THREONINE-PROTEIN KINASE NEK2"/>
    <property type="match status" value="1"/>
</dbReference>
<evidence type="ECO:0000256" key="4">
    <source>
        <dbReference type="ARBA" id="ARBA00022741"/>
    </source>
</evidence>
<feature type="binding site" evidence="7">
    <location>
        <position position="38"/>
    </location>
    <ligand>
        <name>ATP</name>
        <dbReference type="ChEBI" id="CHEBI:30616"/>
    </ligand>
</feature>
<gene>
    <name evidence="10" type="ORF">MNQ99_07945</name>
</gene>